<sequence length="158" mass="17461">MKEKITEQNPPTFVHVLNQATSQDTWKMYFCAHDINKDIPSGCTIFEGLVMPKACTKIIQYSHSLQPQTNTQLPITGKITNTNYIGINKFFGKNKENIINWLDHSAAKLCTSPQGPGSQQADSRARPGVPKPATTGRVKLKTPLPPNSKTTTQTTHAQ</sequence>
<evidence type="ECO:0000313" key="1">
    <source>
        <dbReference type="EMBL" id="KAJ9080558.1"/>
    </source>
</evidence>
<dbReference type="EMBL" id="QTSX02001544">
    <property type="protein sequence ID" value="KAJ9080558.1"/>
    <property type="molecule type" value="Genomic_DNA"/>
</dbReference>
<organism evidence="1 2">
    <name type="scientific">Entomophthora muscae</name>
    <dbReference type="NCBI Taxonomy" id="34485"/>
    <lineage>
        <taxon>Eukaryota</taxon>
        <taxon>Fungi</taxon>
        <taxon>Fungi incertae sedis</taxon>
        <taxon>Zoopagomycota</taxon>
        <taxon>Entomophthoromycotina</taxon>
        <taxon>Entomophthoromycetes</taxon>
        <taxon>Entomophthorales</taxon>
        <taxon>Entomophthoraceae</taxon>
        <taxon>Entomophthora</taxon>
    </lineage>
</organism>
<dbReference type="Proteomes" id="UP001165960">
    <property type="component" value="Unassembled WGS sequence"/>
</dbReference>
<name>A0ACC2U0P1_9FUNG</name>
<gene>
    <name evidence="1" type="ORF">DSO57_1023584</name>
</gene>
<evidence type="ECO:0000313" key="2">
    <source>
        <dbReference type="Proteomes" id="UP001165960"/>
    </source>
</evidence>
<protein>
    <submittedName>
        <fullName evidence="1">Uncharacterized protein</fullName>
    </submittedName>
</protein>
<comment type="caution">
    <text evidence="1">The sequence shown here is derived from an EMBL/GenBank/DDBJ whole genome shotgun (WGS) entry which is preliminary data.</text>
</comment>
<keyword evidence="2" id="KW-1185">Reference proteome</keyword>
<accession>A0ACC2U0P1</accession>
<proteinExistence type="predicted"/>
<reference evidence="1" key="1">
    <citation type="submission" date="2022-04" db="EMBL/GenBank/DDBJ databases">
        <title>Genome of the entomopathogenic fungus Entomophthora muscae.</title>
        <authorList>
            <person name="Elya C."/>
            <person name="Lovett B.R."/>
            <person name="Lee E."/>
            <person name="Macias A.M."/>
            <person name="Hajek A.E."/>
            <person name="De Bivort B.L."/>
            <person name="Kasson M.T."/>
            <person name="De Fine Licht H.H."/>
            <person name="Stajich J.E."/>
        </authorList>
    </citation>
    <scope>NUCLEOTIDE SEQUENCE</scope>
    <source>
        <strain evidence="1">Berkeley</strain>
    </source>
</reference>